<dbReference type="HOGENOM" id="CLU_1873536_0_0_10"/>
<comment type="caution">
    <text evidence="1">The sequence shown here is derived from an EMBL/GenBank/DDBJ whole genome shotgun (WGS) entry which is preliminary data.</text>
</comment>
<evidence type="ECO:0000313" key="2">
    <source>
        <dbReference type="Proteomes" id="UP000010408"/>
    </source>
</evidence>
<dbReference type="RefSeq" id="WP_005468900.1">
    <property type="nucleotide sequence ID" value="NZ_KB291043.1"/>
</dbReference>
<evidence type="ECO:0008006" key="3">
    <source>
        <dbReference type="Google" id="ProtNLM"/>
    </source>
</evidence>
<name>L1NGJ3_9PORP</name>
<evidence type="ECO:0000313" key="1">
    <source>
        <dbReference type="EMBL" id="EKY02297.1"/>
    </source>
</evidence>
<dbReference type="STRING" id="1127696.HMPREF9134_00687"/>
<accession>L1NGJ3</accession>
<dbReference type="AlphaFoldDB" id="L1NGJ3"/>
<dbReference type="EMBL" id="AMEQ01000018">
    <property type="protein sequence ID" value="EKY02297.1"/>
    <property type="molecule type" value="Genomic_DNA"/>
</dbReference>
<protein>
    <recommendedName>
        <fullName evidence="3">Sel1 repeat protein</fullName>
    </recommendedName>
</protein>
<proteinExistence type="predicted"/>
<organism evidence="1 2">
    <name type="scientific">Porphyromonas catoniae F0037</name>
    <dbReference type="NCBI Taxonomy" id="1127696"/>
    <lineage>
        <taxon>Bacteria</taxon>
        <taxon>Pseudomonadati</taxon>
        <taxon>Bacteroidota</taxon>
        <taxon>Bacteroidia</taxon>
        <taxon>Bacteroidales</taxon>
        <taxon>Porphyromonadaceae</taxon>
        <taxon>Porphyromonas</taxon>
    </lineage>
</organism>
<sequence>MANILAQLLQWVTGGGAHGSNKRHISKRRDALRYKTYPSPAAVKRDMHTESTSIESCLSLAKSCMNPGRPPIDYDTALYYAEEAAERGSREGIELVIHLLEGNYPEGDHTELLAFWRRTRAKMDEEAQALASHPTH</sequence>
<reference evidence="1 2" key="1">
    <citation type="submission" date="2012-05" db="EMBL/GenBank/DDBJ databases">
        <authorList>
            <person name="Weinstock G."/>
            <person name="Sodergren E."/>
            <person name="Lobos E.A."/>
            <person name="Fulton L."/>
            <person name="Fulton R."/>
            <person name="Courtney L."/>
            <person name="Fronick C."/>
            <person name="O'Laughlin M."/>
            <person name="Godfrey J."/>
            <person name="Wilson R.M."/>
            <person name="Miner T."/>
            <person name="Farmer C."/>
            <person name="Delehaunty K."/>
            <person name="Cordes M."/>
            <person name="Minx P."/>
            <person name="Tomlinson C."/>
            <person name="Chen J."/>
            <person name="Wollam A."/>
            <person name="Pepin K.H."/>
            <person name="Bhonagiri V."/>
            <person name="Zhang X."/>
            <person name="Suruliraj S."/>
            <person name="Warren W."/>
            <person name="Mitreva M."/>
            <person name="Mardis E.R."/>
            <person name="Wilson R.K."/>
        </authorList>
    </citation>
    <scope>NUCLEOTIDE SEQUENCE [LARGE SCALE GENOMIC DNA]</scope>
    <source>
        <strain evidence="1 2">F0037</strain>
    </source>
</reference>
<dbReference type="Proteomes" id="UP000010408">
    <property type="component" value="Unassembled WGS sequence"/>
</dbReference>
<gene>
    <name evidence="1" type="ORF">HMPREF9134_00687</name>
</gene>
<dbReference type="PATRIC" id="fig|1127696.3.peg.613"/>